<proteinExistence type="inferred from homology"/>
<reference evidence="4" key="1">
    <citation type="submission" date="2022-11" db="EMBL/GenBank/DDBJ databases">
        <authorList>
            <person name="Petersen C."/>
        </authorList>
    </citation>
    <scope>NUCLEOTIDE SEQUENCE</scope>
    <source>
        <strain evidence="4">IBT 19713</strain>
    </source>
</reference>
<evidence type="ECO:0000313" key="4">
    <source>
        <dbReference type="EMBL" id="KAJ5245798.1"/>
    </source>
</evidence>
<dbReference type="PANTHER" id="PTHR42760:SF122">
    <property type="entry name" value="NAD(P)-BINDING PROTEIN"/>
    <property type="match status" value="1"/>
</dbReference>
<comment type="caution">
    <text evidence="4">The sequence shown here is derived from an EMBL/GenBank/DDBJ whole genome shotgun (WGS) entry which is preliminary data.</text>
</comment>
<comment type="similarity">
    <text evidence="1">Belongs to the short-chain dehydrogenases/reductases (SDR) family.</text>
</comment>
<protein>
    <recommendedName>
        <fullName evidence="3">Ketoreductase domain-containing protein</fullName>
    </recommendedName>
</protein>
<accession>A0A9W9TWR3</accession>
<dbReference type="RefSeq" id="XP_058333219.1">
    <property type="nucleotide sequence ID" value="XM_058470078.1"/>
</dbReference>
<dbReference type="CDD" id="cd05233">
    <property type="entry name" value="SDR_c"/>
    <property type="match status" value="1"/>
</dbReference>
<dbReference type="InterPro" id="IPR036291">
    <property type="entry name" value="NAD(P)-bd_dom_sf"/>
</dbReference>
<dbReference type="Pfam" id="PF00106">
    <property type="entry name" value="adh_short"/>
    <property type="match status" value="1"/>
</dbReference>
<reference evidence="4" key="2">
    <citation type="journal article" date="2023" name="IMA Fungus">
        <title>Comparative genomic study of the Penicillium genus elucidates a diverse pangenome and 15 lateral gene transfer events.</title>
        <authorList>
            <person name="Petersen C."/>
            <person name="Sorensen T."/>
            <person name="Nielsen M.R."/>
            <person name="Sondergaard T.E."/>
            <person name="Sorensen J.L."/>
            <person name="Fitzpatrick D.A."/>
            <person name="Frisvad J.C."/>
            <person name="Nielsen K.L."/>
        </authorList>
    </citation>
    <scope>NUCLEOTIDE SEQUENCE</scope>
    <source>
        <strain evidence="4">IBT 19713</strain>
    </source>
</reference>
<gene>
    <name evidence="4" type="ORF">N7468_000781</name>
</gene>
<keyword evidence="2" id="KW-0521">NADP</keyword>
<dbReference type="SUPFAM" id="SSF51735">
    <property type="entry name" value="NAD(P)-binding Rossmann-fold domains"/>
    <property type="match status" value="1"/>
</dbReference>
<dbReference type="InterPro" id="IPR057326">
    <property type="entry name" value="KR_dom"/>
</dbReference>
<organism evidence="4 5">
    <name type="scientific">Penicillium chermesinum</name>
    <dbReference type="NCBI Taxonomy" id="63820"/>
    <lineage>
        <taxon>Eukaryota</taxon>
        <taxon>Fungi</taxon>
        <taxon>Dikarya</taxon>
        <taxon>Ascomycota</taxon>
        <taxon>Pezizomycotina</taxon>
        <taxon>Eurotiomycetes</taxon>
        <taxon>Eurotiomycetidae</taxon>
        <taxon>Eurotiales</taxon>
        <taxon>Aspergillaceae</taxon>
        <taxon>Penicillium</taxon>
    </lineage>
</organism>
<dbReference type="GeneID" id="83197381"/>
<keyword evidence="5" id="KW-1185">Reference proteome</keyword>
<dbReference type="GO" id="GO:0048038">
    <property type="term" value="F:quinone binding"/>
    <property type="evidence" value="ECO:0007669"/>
    <property type="project" value="TreeGrafter"/>
</dbReference>
<evidence type="ECO:0000256" key="1">
    <source>
        <dbReference type="ARBA" id="ARBA00006484"/>
    </source>
</evidence>
<dbReference type="GO" id="GO:0016616">
    <property type="term" value="F:oxidoreductase activity, acting on the CH-OH group of donors, NAD or NADP as acceptor"/>
    <property type="evidence" value="ECO:0007669"/>
    <property type="project" value="TreeGrafter"/>
</dbReference>
<dbReference type="SMART" id="SM00822">
    <property type="entry name" value="PKS_KR"/>
    <property type="match status" value="1"/>
</dbReference>
<sequence>MTNFTPTTHKGPYDAISAAHADLSQVGRTVLITGGSKGIGFAIARAFAIAGVTRVILVARGGAALDMAVLNLESEFQATVIPITCDIGDPTDIEALWAQLNDRQIAVDVLVLNAACVQAQESSMLGLGWQKTWQLFETNVRGNMILVEKMMSQADTKQKVILNVSSPFIHDQAIAAGFQAYASSKSAFASALQHLATETPLERAQIISFHPGFIYSEGMRSMGCTHEDLDWDDEELPANFAVWAASPKAAFLHGRFAWAKWNVEEIADAVQTRHADILRIGVHGL</sequence>
<dbReference type="OrthoDB" id="1933717at2759"/>
<evidence type="ECO:0000313" key="5">
    <source>
        <dbReference type="Proteomes" id="UP001150941"/>
    </source>
</evidence>
<feature type="domain" description="Ketoreductase" evidence="3">
    <location>
        <begin position="28"/>
        <end position="217"/>
    </location>
</feature>
<name>A0A9W9TWR3_9EURO</name>
<dbReference type="PRINTS" id="PR00081">
    <property type="entry name" value="GDHRDH"/>
</dbReference>
<evidence type="ECO:0000256" key="2">
    <source>
        <dbReference type="ARBA" id="ARBA00022857"/>
    </source>
</evidence>
<dbReference type="AlphaFoldDB" id="A0A9W9TWR3"/>
<dbReference type="Gene3D" id="3.40.50.720">
    <property type="entry name" value="NAD(P)-binding Rossmann-like Domain"/>
    <property type="match status" value="1"/>
</dbReference>
<dbReference type="Proteomes" id="UP001150941">
    <property type="component" value="Unassembled WGS sequence"/>
</dbReference>
<dbReference type="EMBL" id="JAPQKS010000002">
    <property type="protein sequence ID" value="KAJ5245798.1"/>
    <property type="molecule type" value="Genomic_DNA"/>
</dbReference>
<evidence type="ECO:0000259" key="3">
    <source>
        <dbReference type="SMART" id="SM00822"/>
    </source>
</evidence>
<dbReference type="GO" id="GO:0006633">
    <property type="term" value="P:fatty acid biosynthetic process"/>
    <property type="evidence" value="ECO:0007669"/>
    <property type="project" value="TreeGrafter"/>
</dbReference>
<dbReference type="PANTHER" id="PTHR42760">
    <property type="entry name" value="SHORT-CHAIN DEHYDROGENASES/REDUCTASES FAMILY MEMBER"/>
    <property type="match status" value="1"/>
</dbReference>
<dbReference type="InterPro" id="IPR002347">
    <property type="entry name" value="SDR_fam"/>
</dbReference>